<dbReference type="Gene3D" id="3.40.720.10">
    <property type="entry name" value="Alkaline Phosphatase, subunit A"/>
    <property type="match status" value="1"/>
</dbReference>
<dbReference type="InterPro" id="IPR002591">
    <property type="entry name" value="Phosphodiest/P_Trfase"/>
</dbReference>
<dbReference type="AlphaFoldDB" id="A0A7I7USB7"/>
<organism evidence="1 2">
    <name type="scientific">Mycolicibacterium pulveris</name>
    <name type="common">Mycobacterium pulveris</name>
    <dbReference type="NCBI Taxonomy" id="36813"/>
    <lineage>
        <taxon>Bacteria</taxon>
        <taxon>Bacillati</taxon>
        <taxon>Actinomycetota</taxon>
        <taxon>Actinomycetes</taxon>
        <taxon>Mycobacteriales</taxon>
        <taxon>Mycobacteriaceae</taxon>
        <taxon>Mycolicibacterium</taxon>
    </lineage>
</organism>
<protein>
    <submittedName>
        <fullName evidence="1">Phosphodiesterase</fullName>
    </submittedName>
</protein>
<dbReference type="Pfam" id="PF01663">
    <property type="entry name" value="Phosphodiest"/>
    <property type="match status" value="1"/>
</dbReference>
<sequence length="394" mass="41946">MPSQRPWPGRLWQARLVDLPQPDPDLPHLADVVPSVLAAMGSAGFEARIPLRGDIAGACVLLIDGLGAELLDAHVADAPVLAGLRGQTLQVGFPSTTVAGLTALGTGCRTGEHGLVGYSFRLPDVGLINPLRWRPHPWGDDLRVEVPPEDVQPHPTVFERATSAGVAVNIISGAQFTNSGLTRAALRGGQYVGVHALGDLASRVRETLSANGFCYAYHSELDLLGHLYGPGSAAWRMQLRHVDRLVASILEEMPPGRLLAVVADHGMVSVDPADVVDIDDRQALLNGVAAVGGEPRARHVYIEDGALADVLVTWQESLADRAWVVSRDQAIDAGWFGERVNDAVRPRIGDVVAAARGSAAMVRREIEPMESSLIGHHGSLTFAEQAVPLLLAYG</sequence>
<evidence type="ECO:0000313" key="1">
    <source>
        <dbReference type="EMBL" id="BBY83499.1"/>
    </source>
</evidence>
<dbReference type="Proteomes" id="UP000467252">
    <property type="component" value="Chromosome"/>
</dbReference>
<dbReference type="SUPFAM" id="SSF53649">
    <property type="entry name" value="Alkaline phosphatase-like"/>
    <property type="match status" value="1"/>
</dbReference>
<keyword evidence="2" id="KW-1185">Reference proteome</keyword>
<dbReference type="EMBL" id="AP022599">
    <property type="protein sequence ID" value="BBY83499.1"/>
    <property type="molecule type" value="Genomic_DNA"/>
</dbReference>
<reference evidence="1 2" key="1">
    <citation type="journal article" date="2019" name="Emerg. Microbes Infect.">
        <title>Comprehensive subspecies identification of 175 nontuberculous mycobacteria species based on 7547 genomic profiles.</title>
        <authorList>
            <person name="Matsumoto Y."/>
            <person name="Kinjo T."/>
            <person name="Motooka D."/>
            <person name="Nabeya D."/>
            <person name="Jung N."/>
            <person name="Uechi K."/>
            <person name="Horii T."/>
            <person name="Iida T."/>
            <person name="Fujita J."/>
            <person name="Nakamura S."/>
        </authorList>
    </citation>
    <scope>NUCLEOTIDE SEQUENCE [LARGE SCALE GENOMIC DNA]</scope>
    <source>
        <strain evidence="1 2">JCM 6370</strain>
    </source>
</reference>
<dbReference type="InterPro" id="IPR017850">
    <property type="entry name" value="Alkaline_phosphatase_core_sf"/>
</dbReference>
<name>A0A7I7USB7_MYCPV</name>
<gene>
    <name evidence="1" type="ORF">MPUL_46570</name>
</gene>
<evidence type="ECO:0000313" key="2">
    <source>
        <dbReference type="Proteomes" id="UP000467252"/>
    </source>
</evidence>
<accession>A0A7I7USB7</accession>
<proteinExistence type="predicted"/>